<sequence length="584" mass="63907">MRAVLARIYRLTRLAASGPGAPVALVLYAVVLGLQFAAVWVSVQIISWYKAFYDALERRDAAEALLQVGHFAALTAAAAACFLVGDWLRKRLQMRLRARLTACMQDAWLANKAYWHLRPGFSVQPVDNPDQRIAEDCRKFIERLLIETLDVISNAVALVSYVAVLWSLSAVPLSFHLFGLDVEIPRYMVWAAFLYVAVSSLLTHLLGRPVKGLVFQQERCEADFRHALVQLREGTDEIAQSSGEEAERRRLERRFGEIRRNWHRLIRAEVILGLFVRPYMQTILRIPTFLALPIYFAGNLTLGGLMQLAQSFSTTATTLSWFIFSYRDLAEFVAVSERLDDLLALTRNPQTPEGVPQAITRGAAPGGGMKLQGVALSTPQGRRLAPVPDMALQPGQSLWVAGPSGAGKSTLLAALSGLWPFGEGRISVPEGSRLVLPQTPRVFPEGLAHAVTYPREPEDVGRDAIEAALRETGLGHKLAALDLPGPEGYAGLSMGERQRLALARVFIHRPAVLILDEATSALDARSEVDLLARVRAELPNATIICAAHRPPEGLAPYQILALDPAAATDRASQPLPAPRAGALA</sequence>
<keyword evidence="5 11" id="KW-0067">ATP-binding</keyword>
<dbReference type="GO" id="GO:0140359">
    <property type="term" value="F:ABC-type transporter activity"/>
    <property type="evidence" value="ECO:0007669"/>
    <property type="project" value="InterPro"/>
</dbReference>
<evidence type="ECO:0000256" key="1">
    <source>
        <dbReference type="ARBA" id="ARBA00004651"/>
    </source>
</evidence>
<feature type="transmembrane region" description="Helical" evidence="8">
    <location>
        <begin position="21"/>
        <end position="48"/>
    </location>
</feature>
<dbReference type="InterPro" id="IPR011527">
    <property type="entry name" value="ABC1_TM_dom"/>
</dbReference>
<dbReference type="SUPFAM" id="SSF52540">
    <property type="entry name" value="P-loop containing nucleoside triphosphate hydrolases"/>
    <property type="match status" value="1"/>
</dbReference>
<organism evidence="11 12">
    <name type="scientific">Pannonibacter tanglangensis</name>
    <dbReference type="NCBI Taxonomy" id="2750084"/>
    <lineage>
        <taxon>Bacteria</taxon>
        <taxon>Pseudomonadati</taxon>
        <taxon>Pseudomonadota</taxon>
        <taxon>Alphaproteobacteria</taxon>
        <taxon>Hyphomicrobiales</taxon>
        <taxon>Stappiaceae</taxon>
        <taxon>Pannonibacter</taxon>
    </lineage>
</organism>
<keyword evidence="6 8" id="KW-1133">Transmembrane helix</keyword>
<dbReference type="SMART" id="SM00382">
    <property type="entry name" value="AAA"/>
    <property type="match status" value="1"/>
</dbReference>
<dbReference type="AlphaFoldDB" id="A0A7X5EZE8"/>
<evidence type="ECO:0000259" key="9">
    <source>
        <dbReference type="PROSITE" id="PS50893"/>
    </source>
</evidence>
<protein>
    <submittedName>
        <fullName evidence="11">ATP-binding cassette domain-containing protein</fullName>
    </submittedName>
</protein>
<dbReference type="RefSeq" id="WP_161707702.1">
    <property type="nucleotide sequence ID" value="NZ_JAABLQ010000001.1"/>
</dbReference>
<evidence type="ECO:0000256" key="7">
    <source>
        <dbReference type="ARBA" id="ARBA00023136"/>
    </source>
</evidence>
<feature type="transmembrane region" description="Helical" evidence="8">
    <location>
        <begin position="289"/>
        <end position="309"/>
    </location>
</feature>
<dbReference type="InterPro" id="IPR003593">
    <property type="entry name" value="AAA+_ATPase"/>
</dbReference>
<feature type="transmembrane region" description="Helical" evidence="8">
    <location>
        <begin position="68"/>
        <end position="88"/>
    </location>
</feature>
<dbReference type="SUPFAM" id="SSF90123">
    <property type="entry name" value="ABC transporter transmembrane region"/>
    <property type="match status" value="1"/>
</dbReference>
<name>A0A7X5EZE8_9HYPH</name>
<keyword evidence="3 8" id="KW-0812">Transmembrane</keyword>
<reference evidence="12" key="1">
    <citation type="submission" date="2020-01" db="EMBL/GenBank/DDBJ databases">
        <authorList>
            <person name="Fang Y."/>
            <person name="Sun R."/>
            <person name="Nie L."/>
            <person name="He J."/>
            <person name="Hao L."/>
            <person name="Wang L."/>
            <person name="Su S."/>
            <person name="Lv E."/>
            <person name="Zhang Z."/>
            <person name="Xie R."/>
            <person name="Liu H."/>
        </authorList>
    </citation>
    <scope>NUCLEOTIDE SEQUENCE [LARGE SCALE GENOMIC DNA]</scope>
    <source>
        <strain evidence="12">XCT-53</strain>
    </source>
</reference>
<evidence type="ECO:0000313" key="12">
    <source>
        <dbReference type="Proteomes" id="UP000586722"/>
    </source>
</evidence>
<keyword evidence="7 8" id="KW-0472">Membrane</keyword>
<feature type="domain" description="ABC transporter" evidence="9">
    <location>
        <begin position="369"/>
        <end position="584"/>
    </location>
</feature>
<evidence type="ECO:0000259" key="10">
    <source>
        <dbReference type="PROSITE" id="PS50929"/>
    </source>
</evidence>
<evidence type="ECO:0000256" key="4">
    <source>
        <dbReference type="ARBA" id="ARBA00022741"/>
    </source>
</evidence>
<dbReference type="InterPro" id="IPR036640">
    <property type="entry name" value="ABC1_TM_sf"/>
</dbReference>
<dbReference type="Pfam" id="PF06472">
    <property type="entry name" value="ABC_membrane_2"/>
    <property type="match status" value="1"/>
</dbReference>
<dbReference type="InterPro" id="IPR003439">
    <property type="entry name" value="ABC_transporter-like_ATP-bd"/>
</dbReference>
<dbReference type="PANTHER" id="PTHR11384">
    <property type="entry name" value="ATP-BINDING CASSETTE, SUB-FAMILY D MEMBER"/>
    <property type="match status" value="1"/>
</dbReference>
<dbReference type="GO" id="GO:0005886">
    <property type="term" value="C:plasma membrane"/>
    <property type="evidence" value="ECO:0007669"/>
    <property type="project" value="UniProtKB-SubCell"/>
</dbReference>
<evidence type="ECO:0000256" key="6">
    <source>
        <dbReference type="ARBA" id="ARBA00022989"/>
    </source>
</evidence>
<evidence type="ECO:0000256" key="8">
    <source>
        <dbReference type="SAM" id="Phobius"/>
    </source>
</evidence>
<proteinExistence type="predicted"/>
<gene>
    <name evidence="11" type="ORF">GWI72_01605</name>
</gene>
<dbReference type="GO" id="GO:0016887">
    <property type="term" value="F:ATP hydrolysis activity"/>
    <property type="evidence" value="ECO:0007669"/>
    <property type="project" value="InterPro"/>
</dbReference>
<feature type="domain" description="ABC transmembrane type-1" evidence="10">
    <location>
        <begin position="29"/>
        <end position="331"/>
    </location>
</feature>
<feature type="transmembrane region" description="Helical" evidence="8">
    <location>
        <begin position="187"/>
        <end position="207"/>
    </location>
</feature>
<dbReference type="InterPro" id="IPR050835">
    <property type="entry name" value="ABC_transporter_sub-D"/>
</dbReference>
<keyword evidence="12" id="KW-1185">Reference proteome</keyword>
<dbReference type="PANTHER" id="PTHR11384:SF59">
    <property type="entry name" value="LYSOSOMAL COBALAMIN TRANSPORTER ABCD4"/>
    <property type="match status" value="1"/>
</dbReference>
<evidence type="ECO:0000256" key="2">
    <source>
        <dbReference type="ARBA" id="ARBA00022448"/>
    </source>
</evidence>
<accession>A0A7X5EZE8</accession>
<dbReference type="Pfam" id="PF00005">
    <property type="entry name" value="ABC_tran"/>
    <property type="match status" value="1"/>
</dbReference>
<dbReference type="Proteomes" id="UP000586722">
    <property type="component" value="Unassembled WGS sequence"/>
</dbReference>
<dbReference type="GO" id="GO:0005524">
    <property type="term" value="F:ATP binding"/>
    <property type="evidence" value="ECO:0007669"/>
    <property type="project" value="UniProtKB-KW"/>
</dbReference>
<dbReference type="PROSITE" id="PS50929">
    <property type="entry name" value="ABC_TM1F"/>
    <property type="match status" value="1"/>
</dbReference>
<keyword evidence="2" id="KW-0813">Transport</keyword>
<evidence type="ECO:0000313" key="11">
    <source>
        <dbReference type="EMBL" id="NBN76957.1"/>
    </source>
</evidence>
<dbReference type="InterPro" id="IPR027417">
    <property type="entry name" value="P-loop_NTPase"/>
</dbReference>
<dbReference type="EMBL" id="JAABLQ010000001">
    <property type="protein sequence ID" value="NBN76957.1"/>
    <property type="molecule type" value="Genomic_DNA"/>
</dbReference>
<comment type="caution">
    <text evidence="11">The sequence shown here is derived from an EMBL/GenBank/DDBJ whole genome shotgun (WGS) entry which is preliminary data.</text>
</comment>
<dbReference type="Gene3D" id="1.20.1560.10">
    <property type="entry name" value="ABC transporter type 1, transmembrane domain"/>
    <property type="match status" value="1"/>
</dbReference>
<comment type="subcellular location">
    <subcellularLocation>
        <location evidence="1">Cell membrane</location>
        <topology evidence="1">Multi-pass membrane protein</topology>
    </subcellularLocation>
</comment>
<keyword evidence="4" id="KW-0547">Nucleotide-binding</keyword>
<evidence type="ECO:0000256" key="3">
    <source>
        <dbReference type="ARBA" id="ARBA00022692"/>
    </source>
</evidence>
<feature type="transmembrane region" description="Helical" evidence="8">
    <location>
        <begin position="151"/>
        <end position="175"/>
    </location>
</feature>
<dbReference type="Gene3D" id="3.40.50.300">
    <property type="entry name" value="P-loop containing nucleotide triphosphate hydrolases"/>
    <property type="match status" value="1"/>
</dbReference>
<dbReference type="PROSITE" id="PS50893">
    <property type="entry name" value="ABC_TRANSPORTER_2"/>
    <property type="match status" value="1"/>
</dbReference>
<evidence type="ECO:0000256" key="5">
    <source>
        <dbReference type="ARBA" id="ARBA00022840"/>
    </source>
</evidence>